<sequence length="165" mass="18919">MDAARPHFDWPLEQLAEHAAQHAANRLVLDRIQEELSHRPGHRARRLESSVEHRIALLDGTAREEEMRGTLAAAAITIEHLRRRLAEAEYRAEEAERLAPQGASPHHRVFLTADAPLWLISEVRRAFRRRYHPDKQVDPEARRRAEVAFKRAEAVFASLPAAPEE</sequence>
<keyword evidence="1" id="KW-0175">Coiled coil</keyword>
<feature type="coiled-coil region" evidence="1">
    <location>
        <begin position="71"/>
        <end position="98"/>
    </location>
</feature>
<evidence type="ECO:0000313" key="3">
    <source>
        <dbReference type="Proteomes" id="UP001196870"/>
    </source>
</evidence>
<dbReference type="RefSeq" id="WP_211852480.1">
    <property type="nucleotide sequence ID" value="NZ_JAAGBB010000011.1"/>
</dbReference>
<protein>
    <recommendedName>
        <fullName evidence="4">J domain-containing protein</fullName>
    </recommendedName>
</protein>
<dbReference type="EMBL" id="JAAGBB010000011">
    <property type="protein sequence ID" value="MBR0664807.1"/>
    <property type="molecule type" value="Genomic_DNA"/>
</dbReference>
<comment type="caution">
    <text evidence="2">The sequence shown here is derived from an EMBL/GenBank/DDBJ whole genome shotgun (WGS) entry which is preliminary data.</text>
</comment>
<evidence type="ECO:0008006" key="4">
    <source>
        <dbReference type="Google" id="ProtNLM"/>
    </source>
</evidence>
<proteinExistence type="predicted"/>
<reference evidence="3" key="1">
    <citation type="journal article" date="2021" name="Syst. Appl. Microbiol.">
        <title>Roseomonas hellenica sp. nov., isolated from roots of wild-growing Alkanna tinctoria.</title>
        <authorList>
            <person name="Rat A."/>
            <person name="Naranjo H.D."/>
            <person name="Lebbe L."/>
            <person name="Cnockaert M."/>
            <person name="Krigas N."/>
            <person name="Grigoriadou K."/>
            <person name="Maloupa E."/>
            <person name="Willems A."/>
        </authorList>
    </citation>
    <scope>NUCLEOTIDE SEQUENCE [LARGE SCALE GENOMIC DNA]</scope>
    <source>
        <strain evidence="3">LMG 31523</strain>
    </source>
</reference>
<evidence type="ECO:0000256" key="1">
    <source>
        <dbReference type="SAM" id="Coils"/>
    </source>
</evidence>
<evidence type="ECO:0000313" key="2">
    <source>
        <dbReference type="EMBL" id="MBR0664807.1"/>
    </source>
</evidence>
<gene>
    <name evidence="2" type="ORF">GXW71_10635</name>
</gene>
<accession>A0ABS5EWX8</accession>
<dbReference type="InterPro" id="IPR036869">
    <property type="entry name" value="J_dom_sf"/>
</dbReference>
<name>A0ABS5EWX8_9PROT</name>
<dbReference type="Proteomes" id="UP001196870">
    <property type="component" value="Unassembled WGS sequence"/>
</dbReference>
<dbReference type="SUPFAM" id="SSF46565">
    <property type="entry name" value="Chaperone J-domain"/>
    <property type="match status" value="1"/>
</dbReference>
<keyword evidence="3" id="KW-1185">Reference proteome</keyword>
<organism evidence="2 3">
    <name type="scientific">Plastoroseomonas hellenica</name>
    <dbReference type="NCBI Taxonomy" id="2687306"/>
    <lineage>
        <taxon>Bacteria</taxon>
        <taxon>Pseudomonadati</taxon>
        <taxon>Pseudomonadota</taxon>
        <taxon>Alphaproteobacteria</taxon>
        <taxon>Acetobacterales</taxon>
        <taxon>Acetobacteraceae</taxon>
        <taxon>Plastoroseomonas</taxon>
    </lineage>
</organism>